<reference evidence="2 3" key="1">
    <citation type="submission" date="2015-07" db="EMBL/GenBank/DDBJ databases">
        <authorList>
            <person name="Ju K.-S."/>
            <person name="Doroghazi J.R."/>
            <person name="Metcalf W.W."/>
        </authorList>
    </citation>
    <scope>NUCLEOTIDE SEQUENCE [LARGE SCALE GENOMIC DNA]</scope>
    <source>
        <strain evidence="2 3">NRRL B-3589</strain>
    </source>
</reference>
<feature type="region of interest" description="Disordered" evidence="1">
    <location>
        <begin position="65"/>
        <end position="97"/>
    </location>
</feature>
<dbReference type="InterPro" id="IPR029058">
    <property type="entry name" value="AB_hydrolase_fold"/>
</dbReference>
<name>A0ABR5J195_9ACTN</name>
<keyword evidence="3" id="KW-1185">Reference proteome</keyword>
<organism evidence="2 3">
    <name type="scientific">Streptomyces varsoviensis</name>
    <dbReference type="NCBI Taxonomy" id="67373"/>
    <lineage>
        <taxon>Bacteria</taxon>
        <taxon>Bacillati</taxon>
        <taxon>Actinomycetota</taxon>
        <taxon>Actinomycetes</taxon>
        <taxon>Kitasatosporales</taxon>
        <taxon>Streptomycetaceae</taxon>
        <taxon>Streptomyces</taxon>
    </lineage>
</organism>
<evidence type="ECO:0008006" key="4">
    <source>
        <dbReference type="Google" id="ProtNLM"/>
    </source>
</evidence>
<accession>A0ABR5J195</accession>
<evidence type="ECO:0000313" key="2">
    <source>
        <dbReference type="EMBL" id="KOG87112.1"/>
    </source>
</evidence>
<sequence length="208" mass="22120">ADLLAVADAAAADRFAYYGYSWLALSGLQLALRTDRLSALVMGGFPPIGGPYSEMLRVTTAAHEMSVKTPAPTPSTPGSAPQPAGNADATDDPEGCDWSAVEVSTTPEQTRQFVTLYQALRGFDDRAAQAGVDCPRLCFAGSADEIPYGERWGGVTVRIGSAVMERRAELEAAGWDVRVLEGLDHTQAMQPANVLHVLRPWLASQLGS</sequence>
<protein>
    <recommendedName>
        <fullName evidence="4">Alpha/beta hydrolase</fullName>
    </recommendedName>
</protein>
<proteinExistence type="predicted"/>
<comment type="caution">
    <text evidence="2">The sequence shown here is derived from an EMBL/GenBank/DDBJ whole genome shotgun (WGS) entry which is preliminary data.</text>
</comment>
<evidence type="ECO:0000313" key="3">
    <source>
        <dbReference type="Proteomes" id="UP000037020"/>
    </source>
</evidence>
<gene>
    <name evidence="2" type="ORF">ADK38_27240</name>
</gene>
<feature type="non-terminal residue" evidence="2">
    <location>
        <position position="1"/>
    </location>
</feature>
<evidence type="ECO:0000256" key="1">
    <source>
        <dbReference type="SAM" id="MobiDB-lite"/>
    </source>
</evidence>
<dbReference type="SUPFAM" id="SSF53474">
    <property type="entry name" value="alpha/beta-Hydrolases"/>
    <property type="match status" value="1"/>
</dbReference>
<dbReference type="EMBL" id="LGUT01002428">
    <property type="protein sequence ID" value="KOG87112.1"/>
    <property type="molecule type" value="Genomic_DNA"/>
</dbReference>
<feature type="compositionally biased region" description="Low complexity" evidence="1">
    <location>
        <begin position="76"/>
        <end position="85"/>
    </location>
</feature>
<dbReference type="Proteomes" id="UP000037020">
    <property type="component" value="Unassembled WGS sequence"/>
</dbReference>
<dbReference type="Gene3D" id="3.40.50.1820">
    <property type="entry name" value="alpha/beta hydrolase"/>
    <property type="match status" value="1"/>
</dbReference>